<evidence type="ECO:0000256" key="8">
    <source>
        <dbReference type="RuleBase" id="RU000461"/>
    </source>
</evidence>
<comment type="cofactor">
    <cofactor evidence="7">
        <name>heme</name>
        <dbReference type="ChEBI" id="CHEBI:30413"/>
    </cofactor>
</comment>
<dbReference type="PRINTS" id="PR00385">
    <property type="entry name" value="P450"/>
</dbReference>
<keyword evidence="6 8" id="KW-0503">Monooxygenase</keyword>
<dbReference type="GO" id="GO:0016705">
    <property type="term" value="F:oxidoreductase activity, acting on paired donors, with incorporation or reduction of molecular oxygen"/>
    <property type="evidence" value="ECO:0007669"/>
    <property type="project" value="InterPro"/>
</dbReference>
<reference evidence="9 10" key="1">
    <citation type="journal article" date="2010" name="Cell">
        <title>The genome of Naegleria gruberi illuminates early eukaryotic versatility.</title>
        <authorList>
            <person name="Fritz-Laylin L.K."/>
            <person name="Prochnik S.E."/>
            <person name="Ginger M.L."/>
            <person name="Dacks J.B."/>
            <person name="Carpenter M.L."/>
            <person name="Field M.C."/>
            <person name="Kuo A."/>
            <person name="Paredez A."/>
            <person name="Chapman J."/>
            <person name="Pham J."/>
            <person name="Shu S."/>
            <person name="Neupane R."/>
            <person name="Cipriano M."/>
            <person name="Mancuso J."/>
            <person name="Tu H."/>
            <person name="Salamov A."/>
            <person name="Lindquist E."/>
            <person name="Shapiro H."/>
            <person name="Lucas S."/>
            <person name="Grigoriev I.V."/>
            <person name="Cande W.Z."/>
            <person name="Fulton C."/>
            <person name="Rokhsar D.S."/>
            <person name="Dawson S.C."/>
        </authorList>
    </citation>
    <scope>NUCLEOTIDE SEQUENCE [LARGE SCALE GENOMIC DNA]</scope>
    <source>
        <strain evidence="9 10">NEG-M</strain>
    </source>
</reference>
<keyword evidence="2 7" id="KW-0349">Heme</keyword>
<dbReference type="GO" id="GO:0004497">
    <property type="term" value="F:monooxygenase activity"/>
    <property type="evidence" value="ECO:0007669"/>
    <property type="project" value="UniProtKB-KW"/>
</dbReference>
<dbReference type="PRINTS" id="PR00463">
    <property type="entry name" value="EP450I"/>
</dbReference>
<dbReference type="Gene3D" id="1.10.630.10">
    <property type="entry name" value="Cytochrome P450"/>
    <property type="match status" value="1"/>
</dbReference>
<dbReference type="SUPFAM" id="SSF48264">
    <property type="entry name" value="Cytochrome P450"/>
    <property type="match status" value="1"/>
</dbReference>
<name>D2VJQ3_NAEGR</name>
<proteinExistence type="inferred from homology"/>
<evidence type="ECO:0000256" key="7">
    <source>
        <dbReference type="PIRSR" id="PIRSR602401-1"/>
    </source>
</evidence>
<evidence type="ECO:0000256" key="6">
    <source>
        <dbReference type="ARBA" id="ARBA00023033"/>
    </source>
</evidence>
<evidence type="ECO:0000256" key="1">
    <source>
        <dbReference type="ARBA" id="ARBA00010617"/>
    </source>
</evidence>
<dbReference type="KEGG" id="ngr:NAEGRDRAFT_69122"/>
<dbReference type="STRING" id="5762.D2VJQ3"/>
<dbReference type="GO" id="GO:0005506">
    <property type="term" value="F:iron ion binding"/>
    <property type="evidence" value="ECO:0007669"/>
    <property type="project" value="InterPro"/>
</dbReference>
<dbReference type="InterPro" id="IPR050196">
    <property type="entry name" value="Cytochrome_P450_Monoox"/>
</dbReference>
<dbReference type="InterPro" id="IPR001128">
    <property type="entry name" value="Cyt_P450"/>
</dbReference>
<dbReference type="InterPro" id="IPR002401">
    <property type="entry name" value="Cyt_P450_E_grp-I"/>
</dbReference>
<dbReference type="InterPro" id="IPR017972">
    <property type="entry name" value="Cyt_P450_CS"/>
</dbReference>
<sequence length="287" mass="33217">MARKYFKVNEAEEIVSSTLDRIIEERIKEYETNLQTTDETESNKRRDLLSMLVEANVLQNGLLSRSELKADSFIFALAGHETTASSSAYVCYELAKRPEIQKKAREEIDRLIGNRAPTYEDYNQMHYLNAIVMEALRLHPPVVNVFRIAKKTTTIGEFTIPKGSTVMINIFSTNRNEKYWEKPNEFIPERFPMNAEEQSKIQHDFTWVPFSMGNRKCIGYKFAEIEAFSILCRILQFYELELLNNEQDPLDKVTDIPGITVRPGNLKISLKPRSDLKDNVKGDKINH</sequence>
<keyword evidence="5 7" id="KW-0408">Iron</keyword>
<dbReference type="EMBL" id="GG738876">
    <property type="protein sequence ID" value="EFC43070.1"/>
    <property type="molecule type" value="Genomic_DNA"/>
</dbReference>
<dbReference type="eggNOG" id="KOG0158">
    <property type="taxonomic scope" value="Eukaryota"/>
</dbReference>
<dbReference type="GO" id="GO:0020037">
    <property type="term" value="F:heme binding"/>
    <property type="evidence" value="ECO:0007669"/>
    <property type="project" value="InterPro"/>
</dbReference>
<dbReference type="PANTHER" id="PTHR24291">
    <property type="entry name" value="CYTOCHROME P450 FAMILY 4"/>
    <property type="match status" value="1"/>
</dbReference>
<dbReference type="RefSeq" id="XP_002675814.1">
    <property type="nucleotide sequence ID" value="XM_002675768.1"/>
</dbReference>
<dbReference type="Proteomes" id="UP000006671">
    <property type="component" value="Unassembled WGS sequence"/>
</dbReference>
<keyword evidence="10" id="KW-1185">Reference proteome</keyword>
<evidence type="ECO:0000256" key="5">
    <source>
        <dbReference type="ARBA" id="ARBA00023004"/>
    </source>
</evidence>
<accession>D2VJQ3</accession>
<dbReference type="OrthoDB" id="1470350at2759"/>
<gene>
    <name evidence="9" type="ORF">NAEGRDRAFT_69122</name>
</gene>
<dbReference type="AlphaFoldDB" id="D2VJQ3"/>
<dbReference type="VEuPathDB" id="AmoebaDB:NAEGRDRAFT_69122"/>
<feature type="binding site" description="axial binding residue" evidence="7">
    <location>
        <position position="217"/>
    </location>
    <ligand>
        <name>heme</name>
        <dbReference type="ChEBI" id="CHEBI:30413"/>
    </ligand>
    <ligandPart>
        <name>Fe</name>
        <dbReference type="ChEBI" id="CHEBI:18248"/>
    </ligandPart>
</feature>
<protein>
    <submittedName>
        <fullName evidence="9">Predicted protein</fullName>
    </submittedName>
</protein>
<dbReference type="InterPro" id="IPR036396">
    <property type="entry name" value="Cyt_P450_sf"/>
</dbReference>
<organism evidence="10">
    <name type="scientific">Naegleria gruberi</name>
    <name type="common">Amoeba</name>
    <dbReference type="NCBI Taxonomy" id="5762"/>
    <lineage>
        <taxon>Eukaryota</taxon>
        <taxon>Discoba</taxon>
        <taxon>Heterolobosea</taxon>
        <taxon>Tetramitia</taxon>
        <taxon>Eutetramitia</taxon>
        <taxon>Vahlkampfiidae</taxon>
        <taxon>Naegleria</taxon>
    </lineage>
</organism>
<keyword evidence="3 7" id="KW-0479">Metal-binding</keyword>
<dbReference type="GeneID" id="8852968"/>
<evidence type="ECO:0000256" key="2">
    <source>
        <dbReference type="ARBA" id="ARBA00022617"/>
    </source>
</evidence>
<evidence type="ECO:0000313" key="10">
    <source>
        <dbReference type="Proteomes" id="UP000006671"/>
    </source>
</evidence>
<evidence type="ECO:0000313" key="9">
    <source>
        <dbReference type="EMBL" id="EFC43070.1"/>
    </source>
</evidence>
<comment type="similarity">
    <text evidence="1 8">Belongs to the cytochrome P450 family.</text>
</comment>
<dbReference type="PROSITE" id="PS00086">
    <property type="entry name" value="CYTOCHROME_P450"/>
    <property type="match status" value="1"/>
</dbReference>
<evidence type="ECO:0000256" key="4">
    <source>
        <dbReference type="ARBA" id="ARBA00023002"/>
    </source>
</evidence>
<dbReference type="PANTHER" id="PTHR24291:SF50">
    <property type="entry name" value="BIFUNCTIONAL ALBAFLAVENONE MONOOXYGENASE_TERPENE SYNTHASE"/>
    <property type="match status" value="1"/>
</dbReference>
<keyword evidence="4 8" id="KW-0560">Oxidoreductase</keyword>
<dbReference type="Pfam" id="PF00067">
    <property type="entry name" value="p450"/>
    <property type="match status" value="1"/>
</dbReference>
<evidence type="ECO:0000256" key="3">
    <source>
        <dbReference type="ARBA" id="ARBA00022723"/>
    </source>
</evidence>
<dbReference type="OMA" id="HQNSEIW"/>
<dbReference type="InParanoid" id="D2VJQ3"/>